<proteinExistence type="predicted"/>
<dbReference type="PANTHER" id="PTHR47432">
    <property type="entry name" value="CELL WALL ASSEMBLY REGULATOR SMI1"/>
    <property type="match status" value="1"/>
</dbReference>
<dbReference type="Proteomes" id="UP000242501">
    <property type="component" value="Unassembled WGS sequence"/>
</dbReference>
<dbReference type="RefSeq" id="WP_092750148.1">
    <property type="nucleotide sequence ID" value="NZ_FMYL01000017.1"/>
</dbReference>
<reference evidence="3" key="1">
    <citation type="submission" date="2016-09" db="EMBL/GenBank/DDBJ databases">
        <authorList>
            <person name="Varghese N."/>
            <person name="Submissions S."/>
        </authorList>
    </citation>
    <scope>NUCLEOTIDE SEQUENCE [LARGE SCALE GENOMIC DNA]</scope>
    <source>
        <strain evidence="3">ANC 4422</strain>
    </source>
</reference>
<dbReference type="SMART" id="SM00860">
    <property type="entry name" value="SMI1_KNR4"/>
    <property type="match status" value="1"/>
</dbReference>
<dbReference type="Gene3D" id="3.40.1580.10">
    <property type="entry name" value="SMI1/KNR4-like"/>
    <property type="match status" value="1"/>
</dbReference>
<keyword evidence="3" id="KW-1185">Reference proteome</keyword>
<accession>A0A1G6KEH4</accession>
<dbReference type="InterPro" id="IPR037883">
    <property type="entry name" value="Knr4/Smi1-like_sf"/>
</dbReference>
<evidence type="ECO:0000313" key="3">
    <source>
        <dbReference type="Proteomes" id="UP000242501"/>
    </source>
</evidence>
<dbReference type="InterPro" id="IPR051873">
    <property type="entry name" value="KNR4/SMI1_regulator"/>
</dbReference>
<name>A0A1G6KEH4_9GAMM</name>
<dbReference type="Pfam" id="PF09346">
    <property type="entry name" value="SMI1_KNR4"/>
    <property type="match status" value="1"/>
</dbReference>
<dbReference type="GO" id="GO:0043332">
    <property type="term" value="C:mating projection tip"/>
    <property type="evidence" value="ECO:0007669"/>
    <property type="project" value="TreeGrafter"/>
</dbReference>
<dbReference type="PANTHER" id="PTHR47432:SF1">
    <property type="entry name" value="CELL WALL ASSEMBLY REGULATOR SMI1"/>
    <property type="match status" value="1"/>
</dbReference>
<protein>
    <submittedName>
        <fullName evidence="2">Cell wall assembly regulator SMI1</fullName>
    </submittedName>
</protein>
<dbReference type="InterPro" id="IPR018958">
    <property type="entry name" value="Knr4/Smi1-like_dom"/>
</dbReference>
<dbReference type="EMBL" id="FMYL01000017">
    <property type="protein sequence ID" value="SDC29502.1"/>
    <property type="molecule type" value="Genomic_DNA"/>
</dbReference>
<feature type="domain" description="Knr4/Smi1-like" evidence="1">
    <location>
        <begin position="28"/>
        <end position="165"/>
    </location>
</feature>
<dbReference type="OrthoDB" id="7593948at2"/>
<gene>
    <name evidence="2" type="ORF">SAMN05421733_11714</name>
</gene>
<organism evidence="2 3">
    <name type="scientific">Acinetobacter boissieri</name>
    <dbReference type="NCBI Taxonomy" id="1219383"/>
    <lineage>
        <taxon>Bacteria</taxon>
        <taxon>Pseudomonadati</taxon>
        <taxon>Pseudomonadota</taxon>
        <taxon>Gammaproteobacteria</taxon>
        <taxon>Moraxellales</taxon>
        <taxon>Moraxellaceae</taxon>
        <taxon>Acinetobacter</taxon>
    </lineage>
</organism>
<evidence type="ECO:0000313" key="2">
    <source>
        <dbReference type="EMBL" id="SDC29502.1"/>
    </source>
</evidence>
<evidence type="ECO:0000259" key="1">
    <source>
        <dbReference type="SMART" id="SM00860"/>
    </source>
</evidence>
<dbReference type="AlphaFoldDB" id="A0A1G6KEH4"/>
<sequence>MMNKNLRKIDTWLQDHAPKIFELSLNFPVTAKQLKNFEGYLGFNLPQDFKDLYYWHNGMNDEDNMGSLFQGMELLSLENIKIQRSGFEDEKAPLEHTDPQVKKDNAFNNKWIKFSHDGSRTGLYLDLDPTELGTVGQIIFVDFDYDVGFLVAKSITDLVSVFLNDLNNQLYFLSEDALDDDQEFLEADPTIDIINWHDSERWAHPGFE</sequence>
<dbReference type="SUPFAM" id="SSF160631">
    <property type="entry name" value="SMI1/KNR4-like"/>
    <property type="match status" value="1"/>
</dbReference>